<feature type="compositionally biased region" description="Polar residues" evidence="3">
    <location>
        <begin position="170"/>
        <end position="183"/>
    </location>
</feature>
<protein>
    <submittedName>
        <fullName evidence="5">Actin interacting protein 3-domain-containing protein</fullName>
    </submittedName>
</protein>
<dbReference type="InterPro" id="IPR056279">
    <property type="entry name" value="Aip3p_Bud6_N"/>
</dbReference>
<feature type="compositionally biased region" description="Basic and acidic residues" evidence="3">
    <location>
        <begin position="804"/>
        <end position="820"/>
    </location>
</feature>
<evidence type="ECO:0000256" key="3">
    <source>
        <dbReference type="SAM" id="MobiDB-lite"/>
    </source>
</evidence>
<feature type="domain" description="Actin interacting protein 3 C-terminal" evidence="4">
    <location>
        <begin position="369"/>
        <end position="771"/>
    </location>
</feature>
<dbReference type="PANTHER" id="PTHR22741">
    <property type="entry name" value="P140CAP/SNIP-RELATED"/>
    <property type="match status" value="1"/>
</dbReference>
<dbReference type="RefSeq" id="XP_040723742.1">
    <property type="nucleotide sequence ID" value="XM_040871469.1"/>
</dbReference>
<comment type="caution">
    <text evidence="5">The sequence shown here is derived from an EMBL/GenBank/DDBJ whole genome shotgun (WGS) entry which is preliminary data.</text>
</comment>
<evidence type="ECO:0000313" key="5">
    <source>
        <dbReference type="EMBL" id="ORY79110.1"/>
    </source>
</evidence>
<feature type="compositionally biased region" description="Polar residues" evidence="3">
    <location>
        <begin position="881"/>
        <end position="894"/>
    </location>
</feature>
<dbReference type="STRING" id="56484.A0A1Y2F5C8"/>
<evidence type="ECO:0000256" key="1">
    <source>
        <dbReference type="ARBA" id="ARBA00023054"/>
    </source>
</evidence>
<feature type="region of interest" description="Disordered" evidence="3">
    <location>
        <begin position="874"/>
        <end position="905"/>
    </location>
</feature>
<dbReference type="GO" id="GO:0051286">
    <property type="term" value="C:cell tip"/>
    <property type="evidence" value="ECO:0007669"/>
    <property type="project" value="TreeGrafter"/>
</dbReference>
<dbReference type="InterPro" id="IPR005613">
    <property type="entry name" value="AIP3_C"/>
</dbReference>
<reference evidence="5 6" key="1">
    <citation type="submission" date="2016-07" db="EMBL/GenBank/DDBJ databases">
        <title>Pervasive Adenine N6-methylation of Active Genes in Fungi.</title>
        <authorList>
            <consortium name="DOE Joint Genome Institute"/>
            <person name="Mondo S.J."/>
            <person name="Dannebaum R.O."/>
            <person name="Kuo R.C."/>
            <person name="Labutti K."/>
            <person name="Haridas S."/>
            <person name="Kuo A."/>
            <person name="Salamov A."/>
            <person name="Ahrendt S.R."/>
            <person name="Lipzen A."/>
            <person name="Sullivan W."/>
            <person name="Andreopoulos W.B."/>
            <person name="Clum A."/>
            <person name="Lindquist E."/>
            <person name="Daum C."/>
            <person name="Ramamoorthy G.K."/>
            <person name="Gryganskyi A."/>
            <person name="Culley D."/>
            <person name="Magnuson J.K."/>
            <person name="James T.Y."/>
            <person name="O'Malley M.A."/>
            <person name="Stajich J.E."/>
            <person name="Spatafora J.W."/>
            <person name="Visel A."/>
            <person name="Grigoriev I.V."/>
        </authorList>
    </citation>
    <scope>NUCLEOTIDE SEQUENCE [LARGE SCALE GENOMIC DNA]</scope>
    <source>
        <strain evidence="5 6">12-1054</strain>
    </source>
</reference>
<dbReference type="Pfam" id="PF03915">
    <property type="entry name" value="AIP3"/>
    <property type="match status" value="1"/>
</dbReference>
<evidence type="ECO:0000313" key="6">
    <source>
        <dbReference type="Proteomes" id="UP000193685"/>
    </source>
</evidence>
<dbReference type="OrthoDB" id="783096at2759"/>
<feature type="region of interest" description="Disordered" evidence="3">
    <location>
        <begin position="771"/>
        <end position="840"/>
    </location>
</feature>
<dbReference type="Pfam" id="PF23153">
    <property type="entry name" value="Aip3p_Bud6_N"/>
    <property type="match status" value="1"/>
</dbReference>
<name>A0A1Y2F5C8_PROLT</name>
<feature type="coiled-coil region" evidence="2">
    <location>
        <begin position="507"/>
        <end position="541"/>
    </location>
</feature>
<dbReference type="InterPro" id="IPR051825">
    <property type="entry name" value="SRCIN1"/>
</dbReference>
<dbReference type="Proteomes" id="UP000193685">
    <property type="component" value="Unassembled WGS sequence"/>
</dbReference>
<dbReference type="PANTHER" id="PTHR22741:SF10">
    <property type="entry name" value="COILED-COIL DOMAIN-CONTAINING PROTEIN CG32809"/>
    <property type="match status" value="1"/>
</dbReference>
<feature type="region of interest" description="Disordered" evidence="3">
    <location>
        <begin position="154"/>
        <end position="287"/>
    </location>
</feature>
<feature type="compositionally biased region" description="Polar residues" evidence="3">
    <location>
        <begin position="206"/>
        <end position="216"/>
    </location>
</feature>
<dbReference type="Gene3D" id="1.20.58.1540">
    <property type="entry name" value="Actin interacting protein 3, C-terminal domain"/>
    <property type="match status" value="1"/>
</dbReference>
<feature type="compositionally biased region" description="Low complexity" evidence="3">
    <location>
        <begin position="223"/>
        <end position="239"/>
    </location>
</feature>
<proteinExistence type="predicted"/>
<dbReference type="GO" id="GO:0030010">
    <property type="term" value="P:establishment of cell polarity"/>
    <property type="evidence" value="ECO:0007669"/>
    <property type="project" value="TreeGrafter"/>
</dbReference>
<keyword evidence="6" id="KW-1185">Reference proteome</keyword>
<feature type="compositionally biased region" description="Polar residues" evidence="3">
    <location>
        <begin position="1"/>
        <end position="31"/>
    </location>
</feature>
<organism evidence="5 6">
    <name type="scientific">Protomyces lactucae-debilis</name>
    <dbReference type="NCBI Taxonomy" id="2754530"/>
    <lineage>
        <taxon>Eukaryota</taxon>
        <taxon>Fungi</taxon>
        <taxon>Dikarya</taxon>
        <taxon>Ascomycota</taxon>
        <taxon>Taphrinomycotina</taxon>
        <taxon>Taphrinomycetes</taxon>
        <taxon>Taphrinales</taxon>
        <taxon>Protomycetaceae</taxon>
        <taxon>Protomyces</taxon>
    </lineage>
</organism>
<dbReference type="EMBL" id="MCFI01000016">
    <property type="protein sequence ID" value="ORY79110.1"/>
    <property type="molecule type" value="Genomic_DNA"/>
</dbReference>
<keyword evidence="1 2" id="KW-0175">Coiled coil</keyword>
<dbReference type="GO" id="GO:0005737">
    <property type="term" value="C:cytoplasm"/>
    <property type="evidence" value="ECO:0007669"/>
    <property type="project" value="TreeGrafter"/>
</dbReference>
<feature type="region of interest" description="Disordered" evidence="3">
    <location>
        <begin position="848"/>
        <end position="867"/>
    </location>
</feature>
<dbReference type="OMA" id="RFSAYHM"/>
<evidence type="ECO:0000256" key="2">
    <source>
        <dbReference type="SAM" id="Coils"/>
    </source>
</evidence>
<dbReference type="SMART" id="SM00806">
    <property type="entry name" value="AIP3"/>
    <property type="match status" value="1"/>
</dbReference>
<accession>A0A1Y2F5C8</accession>
<evidence type="ECO:0000259" key="4">
    <source>
        <dbReference type="SMART" id="SM00806"/>
    </source>
</evidence>
<dbReference type="InterPro" id="IPR022782">
    <property type="entry name" value="AIP3-like_C"/>
</dbReference>
<feature type="compositionally biased region" description="Low complexity" evidence="3">
    <location>
        <begin position="856"/>
        <end position="866"/>
    </location>
</feature>
<dbReference type="AlphaFoldDB" id="A0A1Y2F5C8"/>
<feature type="region of interest" description="Disordered" evidence="3">
    <location>
        <begin position="1"/>
        <end position="33"/>
    </location>
</feature>
<dbReference type="GO" id="GO:0005519">
    <property type="term" value="F:cytoskeletal regulatory protein binding"/>
    <property type="evidence" value="ECO:0007669"/>
    <property type="project" value="InterPro"/>
</dbReference>
<dbReference type="GeneID" id="63788068"/>
<gene>
    <name evidence="5" type="ORF">BCR37DRAFT_394441</name>
</gene>
<sequence length="905" mass="99228">MQRTRSSISSGTTPAEQAVSGISTAISPQRQDTQKGKLAMGSIEASVTKLLIATKQLLESLTQWSRRLATENDVSDIYVSLGNEFNRAVICFQNAGIDMADLEQTPELLRDILERALGEDASPASLDRFLPRIREIIINLLQGLKRKQQIHRIQNGEAAAAPPRSRRMESGSSATSQNMTRFASQDRGISGPRAHSPAASMASAGRSISDTGQATSPERRAGQPQQQQQMPRLHQQSSQRRLPNLPGEEAPALTGPRRAPEPPSQAPSSSLPTITPSIPDGTSDPVTQLNQLGQLERRSSKRFSDNYLAQLTSSPSTGLDRKVTVDGVRNKLTRNMPDVVEDDEAAMLHERRRSSTTGAATTEKAPCLFLRYRERTRKVAMPSTISLESLQSLSKNTFALEDSATLYISEPNHVAFELENPADVHDGTILEVREPVVTGTQPDRGASAVPVNMDDSFKSWLETKLQSLSKQIALELKQEVPNQPIYTSPKATSREVVSSAPVDTAALTSLKEEVDALKDANAKLTRQNEALEQQLVARLESPEASAAQVSSVREEVIALTATHEQRCTELTAKTEELMNDIDTVRVDLAKRKVSPRPQQLQELTGALEQCLKEAASLRIGLRELDSKSNKLWETELMTITREQEALEYHKAYMTDMDADLAGYQEVLQTVHKVEEQKKLSPNGRKQPVVLDTTGDPSTAIKFVQADIKSLHVNHEARQAAIEAAERNREKERIYLLENLHTKEVAQFVASKQLKATGGAEEVERRRQLKDEALRKHLFSPPGTPSKEVEDVLSRVQSGQATPKSVEEGSPVKEDVKDETSKGVMTETSVPQQPIKSPAAAAVTIATAEENPVSPLASATKTASSSAVLNRISSHLEKRSSRIFSSGSTMSASTLETREEKEDDTE</sequence>
<feature type="compositionally biased region" description="Low complexity" evidence="3">
    <location>
        <begin position="266"/>
        <end position="279"/>
    </location>
</feature>
<feature type="compositionally biased region" description="Polar residues" evidence="3">
    <location>
        <begin position="825"/>
        <end position="834"/>
    </location>
</feature>